<dbReference type="PROSITE" id="PS51910">
    <property type="entry name" value="GH18_2"/>
    <property type="match status" value="1"/>
</dbReference>
<dbReference type="AlphaFoldDB" id="A0AAD8BP42"/>
<feature type="signal peptide" evidence="1">
    <location>
        <begin position="1"/>
        <end position="18"/>
    </location>
</feature>
<dbReference type="Proteomes" id="UP001233172">
    <property type="component" value="Unassembled WGS sequence"/>
</dbReference>
<evidence type="ECO:0000313" key="4">
    <source>
        <dbReference type="Proteomes" id="UP001233172"/>
    </source>
</evidence>
<feature type="domain" description="GH18" evidence="2">
    <location>
        <begin position="20"/>
        <end position="168"/>
    </location>
</feature>
<dbReference type="EMBL" id="JASAOG010000056">
    <property type="protein sequence ID" value="KAK0057219.1"/>
    <property type="molecule type" value="Genomic_DNA"/>
</dbReference>
<evidence type="ECO:0000313" key="3">
    <source>
        <dbReference type="EMBL" id="KAK0057219.1"/>
    </source>
</evidence>
<reference evidence="3" key="1">
    <citation type="journal article" date="2023" name="PLoS Negl. Trop. Dis.">
        <title>A genome sequence for Biomphalaria pfeifferi, the major vector snail for the human-infecting parasite Schistosoma mansoni.</title>
        <authorList>
            <person name="Bu L."/>
            <person name="Lu L."/>
            <person name="Laidemitt M.R."/>
            <person name="Zhang S.M."/>
            <person name="Mutuku M."/>
            <person name="Mkoji G."/>
            <person name="Steinauer M."/>
            <person name="Loker E.S."/>
        </authorList>
    </citation>
    <scope>NUCLEOTIDE SEQUENCE</scope>
    <source>
        <strain evidence="3">KasaAsao</strain>
    </source>
</reference>
<gene>
    <name evidence="3" type="ORF">Bpfe_013312</name>
</gene>
<dbReference type="InterPro" id="IPR001223">
    <property type="entry name" value="Glyco_hydro18_cat"/>
</dbReference>
<feature type="chain" id="PRO_5042219881" evidence="1">
    <location>
        <begin position="19"/>
        <end position="168"/>
    </location>
</feature>
<organism evidence="3 4">
    <name type="scientific">Biomphalaria pfeifferi</name>
    <name type="common">Bloodfluke planorb</name>
    <name type="synonym">Freshwater snail</name>
    <dbReference type="NCBI Taxonomy" id="112525"/>
    <lineage>
        <taxon>Eukaryota</taxon>
        <taxon>Metazoa</taxon>
        <taxon>Spiralia</taxon>
        <taxon>Lophotrochozoa</taxon>
        <taxon>Mollusca</taxon>
        <taxon>Gastropoda</taxon>
        <taxon>Heterobranchia</taxon>
        <taxon>Euthyneura</taxon>
        <taxon>Panpulmonata</taxon>
        <taxon>Hygrophila</taxon>
        <taxon>Lymnaeoidea</taxon>
        <taxon>Planorbidae</taxon>
        <taxon>Biomphalaria</taxon>
    </lineage>
</organism>
<sequence>MFAVLTVALLSSIELVEGGCNRICTFEPGAAKYNRFDLPDILPSLCSHIIVGSVYITDSANPRFLFDGPVNIHLTTLKALKKANTDLIIVLLVSSRRGYTLDPTFHHMMKSHDGRRNFALNVVKYLRDNDYDGILLRNEFSEMMKSDKNAYILLLKGNGLGHFGDDDI</sequence>
<protein>
    <submittedName>
        <fullName evidence="3">Chitinase-3-like protein 1</fullName>
    </submittedName>
</protein>
<dbReference type="GO" id="GO:0005975">
    <property type="term" value="P:carbohydrate metabolic process"/>
    <property type="evidence" value="ECO:0007669"/>
    <property type="project" value="InterPro"/>
</dbReference>
<proteinExistence type="predicted"/>
<reference evidence="3" key="2">
    <citation type="submission" date="2023-04" db="EMBL/GenBank/DDBJ databases">
        <authorList>
            <person name="Bu L."/>
            <person name="Lu L."/>
            <person name="Laidemitt M.R."/>
            <person name="Zhang S.M."/>
            <person name="Mutuku M."/>
            <person name="Mkoji G."/>
            <person name="Steinauer M."/>
            <person name="Loker E.S."/>
        </authorList>
    </citation>
    <scope>NUCLEOTIDE SEQUENCE</scope>
    <source>
        <strain evidence="3">KasaAsao</strain>
        <tissue evidence="3">Whole Snail</tissue>
    </source>
</reference>
<dbReference type="Pfam" id="PF00704">
    <property type="entry name" value="Glyco_hydro_18"/>
    <property type="match status" value="1"/>
</dbReference>
<accession>A0AAD8BP42</accession>
<comment type="caution">
    <text evidence="3">The sequence shown here is derived from an EMBL/GenBank/DDBJ whole genome shotgun (WGS) entry which is preliminary data.</text>
</comment>
<keyword evidence="4" id="KW-1185">Reference proteome</keyword>
<dbReference type="Gene3D" id="3.20.20.80">
    <property type="entry name" value="Glycosidases"/>
    <property type="match status" value="1"/>
</dbReference>
<dbReference type="InterPro" id="IPR017853">
    <property type="entry name" value="GH"/>
</dbReference>
<keyword evidence="1" id="KW-0732">Signal</keyword>
<dbReference type="SUPFAM" id="SSF51445">
    <property type="entry name" value="(Trans)glycosidases"/>
    <property type="match status" value="1"/>
</dbReference>
<evidence type="ECO:0000259" key="2">
    <source>
        <dbReference type="PROSITE" id="PS51910"/>
    </source>
</evidence>
<name>A0AAD8BP42_BIOPF</name>
<evidence type="ECO:0000256" key="1">
    <source>
        <dbReference type="SAM" id="SignalP"/>
    </source>
</evidence>